<evidence type="ECO:0000313" key="1">
    <source>
        <dbReference type="EMBL" id="QDU46476.1"/>
    </source>
</evidence>
<sequence>MAVHQCQCNLVLSTSETHAHCPRCRQPLSEQDRLFIGEPLLNVADGNEKPVPSDSGATTGSAGVVVHDFYGFAFAIAHIRAIHQTWLSS</sequence>
<dbReference type="EMBL" id="CP036276">
    <property type="protein sequence ID" value="QDU46476.1"/>
    <property type="molecule type" value="Genomic_DNA"/>
</dbReference>
<protein>
    <submittedName>
        <fullName evidence="1">Uncharacterized protein</fullName>
    </submittedName>
</protein>
<proteinExistence type="predicted"/>
<dbReference type="Proteomes" id="UP000319383">
    <property type="component" value="Chromosome"/>
</dbReference>
<accession>A0A517ZVK6</accession>
<keyword evidence="2" id="KW-1185">Reference proteome</keyword>
<evidence type="ECO:0000313" key="2">
    <source>
        <dbReference type="Proteomes" id="UP000319383"/>
    </source>
</evidence>
<name>A0A517ZVK6_9PLAN</name>
<organism evidence="1 2">
    <name type="scientific">Symmachiella dynata</name>
    <dbReference type="NCBI Taxonomy" id="2527995"/>
    <lineage>
        <taxon>Bacteria</taxon>
        <taxon>Pseudomonadati</taxon>
        <taxon>Planctomycetota</taxon>
        <taxon>Planctomycetia</taxon>
        <taxon>Planctomycetales</taxon>
        <taxon>Planctomycetaceae</taxon>
        <taxon>Symmachiella</taxon>
    </lineage>
</organism>
<reference evidence="1 2" key="1">
    <citation type="submission" date="2019-02" db="EMBL/GenBank/DDBJ databases">
        <title>Deep-cultivation of Planctomycetes and their phenomic and genomic characterization uncovers novel biology.</title>
        <authorList>
            <person name="Wiegand S."/>
            <person name="Jogler M."/>
            <person name="Boedeker C."/>
            <person name="Pinto D."/>
            <person name="Vollmers J."/>
            <person name="Rivas-Marin E."/>
            <person name="Kohn T."/>
            <person name="Peeters S.H."/>
            <person name="Heuer A."/>
            <person name="Rast P."/>
            <person name="Oberbeckmann S."/>
            <person name="Bunk B."/>
            <person name="Jeske O."/>
            <person name="Meyerdierks A."/>
            <person name="Storesund J.E."/>
            <person name="Kallscheuer N."/>
            <person name="Luecker S."/>
            <person name="Lage O.M."/>
            <person name="Pohl T."/>
            <person name="Merkel B.J."/>
            <person name="Hornburger P."/>
            <person name="Mueller R.-W."/>
            <person name="Bruemmer F."/>
            <person name="Labrenz M."/>
            <person name="Spormann A.M."/>
            <person name="Op den Camp H."/>
            <person name="Overmann J."/>
            <person name="Amann R."/>
            <person name="Jetten M.S.M."/>
            <person name="Mascher T."/>
            <person name="Medema M.H."/>
            <person name="Devos D.P."/>
            <person name="Kaster A.-K."/>
            <person name="Ovreas L."/>
            <person name="Rohde M."/>
            <person name="Galperin M.Y."/>
            <person name="Jogler C."/>
        </authorList>
    </citation>
    <scope>NUCLEOTIDE SEQUENCE [LARGE SCALE GENOMIC DNA]</scope>
    <source>
        <strain evidence="1 2">Mal52</strain>
    </source>
</reference>
<dbReference type="KEGG" id="sdyn:Mal52_49970"/>
<dbReference type="AlphaFoldDB" id="A0A517ZVK6"/>
<gene>
    <name evidence="1" type="ORF">Mal52_49970</name>
</gene>